<dbReference type="Proteomes" id="UP000618051">
    <property type="component" value="Unassembled WGS sequence"/>
</dbReference>
<sequence>MCKGRSLTFVLFKTRIKIHVMLIFVGKRNSSWSKSSERECHMRMNSMQSVRSFCNNWNWSSLVSMQSLEQEQENIAFPDEAFKNQDEKVPEKEREFGKTTTLIPKIDSLKCVSSAVCRYADVIKPGAHTGFSNRRWRRVWNTVHYFDRDCYCTPTRNGMLLQPQKSCVSSYKFTGRIVEQGRASTEAVNFLGILRIVLAASLSASQTDRELRDKRGPGRAGTGGSPWLRTAPSESSRLRRFGIWAAKTSRADCSIETAPYSLVQNMVICHLDLEKTRVCGRAWSPSKESRKEGDTNNMKVWNRISACEYNFITKASSASITYKYLSDSGRLSGKQSPSEEMLHPCKRGDKDTNISTVNFTFNKNVKIIHRVLWLFGLTGFKVMDLSFKHLQEPGVHMMKLLQRLKIQECCSPPQLFPVGLTLLLVCCSCAPLVCQSTHGSGVYMGLEEWRMYCVEWNTRNASPARKSREESKPATGRSRNP</sequence>
<dbReference type="OrthoDB" id="10616851at2759"/>
<accession>A0A835NLP2</accession>
<reference evidence="3 4" key="2">
    <citation type="journal article" date="2021" name="J. Hered.">
        <title>Feather Gene Expression Elucidates the Developmental Basis of Plumage Iridescence in African Starlings.</title>
        <authorList>
            <person name="Rubenstein D.R."/>
            <person name="Corvelo A."/>
            <person name="MacManes M.D."/>
            <person name="Maia R."/>
            <person name="Narzisi G."/>
            <person name="Rousaki A."/>
            <person name="Vandenabeele P."/>
            <person name="Shawkey M.D."/>
            <person name="Solomon J."/>
        </authorList>
    </citation>
    <scope>NUCLEOTIDE SEQUENCE [LARGE SCALE GENOMIC DNA]</scope>
    <source>
        <strain evidence="3">SS15</strain>
    </source>
</reference>
<dbReference type="AlphaFoldDB" id="A0A835NLP2"/>
<reference evidence="3" key="3">
    <citation type="submission" date="2022-01" db="EMBL/GenBank/DDBJ databases">
        <authorList>
            <person name="Rubenstein D.R."/>
        </authorList>
    </citation>
    <scope>NUCLEOTIDE SEQUENCE</scope>
    <source>
        <strain evidence="3">SS15</strain>
        <tissue evidence="3">Liver</tissue>
    </source>
</reference>
<gene>
    <name evidence="3" type="ORF">IHE44_0012354</name>
    <name evidence="2" type="ORF">IHE44_002787</name>
</gene>
<proteinExistence type="predicted"/>
<dbReference type="EMBL" id="JADDUC020000005">
    <property type="protein sequence ID" value="KAI1239240.1"/>
    <property type="molecule type" value="Genomic_DNA"/>
</dbReference>
<organism evidence="2">
    <name type="scientific">Lamprotornis superbus</name>
    <dbReference type="NCBI Taxonomy" id="245042"/>
    <lineage>
        <taxon>Eukaryota</taxon>
        <taxon>Metazoa</taxon>
        <taxon>Chordata</taxon>
        <taxon>Craniata</taxon>
        <taxon>Vertebrata</taxon>
        <taxon>Euteleostomi</taxon>
        <taxon>Archelosauria</taxon>
        <taxon>Archosauria</taxon>
        <taxon>Dinosauria</taxon>
        <taxon>Saurischia</taxon>
        <taxon>Theropoda</taxon>
        <taxon>Coelurosauria</taxon>
        <taxon>Aves</taxon>
        <taxon>Neognathae</taxon>
        <taxon>Neoaves</taxon>
        <taxon>Telluraves</taxon>
        <taxon>Australaves</taxon>
        <taxon>Passeriformes</taxon>
        <taxon>Sturnidae</taxon>
        <taxon>Lamprotornis</taxon>
    </lineage>
</organism>
<keyword evidence="4" id="KW-1185">Reference proteome</keyword>
<reference evidence="2" key="1">
    <citation type="submission" date="2020-10" db="EMBL/GenBank/DDBJ databases">
        <title>Feather gene expression reveals the developmental basis of iridescence in African starlings.</title>
        <authorList>
            <person name="Rubenstein D.R."/>
        </authorList>
    </citation>
    <scope>NUCLEOTIDE SEQUENCE</scope>
    <source>
        <strain evidence="2">SS15</strain>
        <tissue evidence="2">Liver</tissue>
    </source>
</reference>
<evidence type="ECO:0000313" key="2">
    <source>
        <dbReference type="EMBL" id="KAG0117351.1"/>
    </source>
</evidence>
<protein>
    <submittedName>
        <fullName evidence="2">Uncharacterized protein</fullName>
    </submittedName>
</protein>
<feature type="region of interest" description="Disordered" evidence="1">
    <location>
        <begin position="208"/>
        <end position="233"/>
    </location>
</feature>
<dbReference type="EMBL" id="JADDUC010000141">
    <property type="protein sequence ID" value="KAG0117351.1"/>
    <property type="molecule type" value="Genomic_DNA"/>
</dbReference>
<evidence type="ECO:0000313" key="3">
    <source>
        <dbReference type="EMBL" id="KAI1239240.1"/>
    </source>
</evidence>
<name>A0A835NLP2_9PASS</name>
<evidence type="ECO:0000256" key="1">
    <source>
        <dbReference type="SAM" id="MobiDB-lite"/>
    </source>
</evidence>
<feature type="non-terminal residue" evidence="2">
    <location>
        <position position="1"/>
    </location>
</feature>
<comment type="caution">
    <text evidence="2">The sequence shown here is derived from an EMBL/GenBank/DDBJ whole genome shotgun (WGS) entry which is preliminary data.</text>
</comment>
<evidence type="ECO:0000313" key="4">
    <source>
        <dbReference type="Proteomes" id="UP000618051"/>
    </source>
</evidence>